<accession>A0A3R5V7W8</accession>
<reference evidence="2 3" key="1">
    <citation type="submission" date="2018-01" db="EMBL/GenBank/DDBJ databases">
        <title>Genome Sequencing and Assembly of Anaerobacter polyendosporus strain CT4.</title>
        <authorList>
            <person name="Tachaapaikoon C."/>
            <person name="Sutheeworapong S."/>
            <person name="Jenjaroenpun P."/>
            <person name="Wongsurawat T."/>
            <person name="Nookeaw I."/>
            <person name="Cheawchanlertfa P."/>
            <person name="Kosugi A."/>
            <person name="Cheevadhanarak S."/>
            <person name="Ratanakhanokchai K."/>
        </authorList>
    </citation>
    <scope>NUCLEOTIDE SEQUENCE [LARGE SCALE GENOMIC DNA]</scope>
    <source>
        <strain evidence="2 3">CT4</strain>
    </source>
</reference>
<name>A0A3R5V7W8_9CLOT</name>
<sequence>MLKENKKYILMTIVSVMIILCYLYIQIFGIPPKYDSGKTIEKALNVGYEKNHSNAGLSQILSTVDLPKDEKLVFYKSNENILCYGLVKRKSKDNWIVLSKGGSYQLDQTTASQYKDKLYWAWSNMQEFGLTVGVVEDSDIDKITVDEKNATIIDTPINKRVWYFIDRKASSSGRHEYSDNIKGYGKGNLIYTFPTQAKSL</sequence>
<dbReference type="Proteomes" id="UP000286268">
    <property type="component" value="Chromosome"/>
</dbReference>
<proteinExistence type="predicted"/>
<evidence type="ECO:0000313" key="2">
    <source>
        <dbReference type="EMBL" id="QAA32124.1"/>
    </source>
</evidence>
<gene>
    <name evidence="2" type="ORF">C1I91_10925</name>
</gene>
<evidence type="ECO:0000313" key="3">
    <source>
        <dbReference type="Proteomes" id="UP000286268"/>
    </source>
</evidence>
<keyword evidence="1" id="KW-1133">Transmembrane helix</keyword>
<dbReference type="AlphaFoldDB" id="A0A3R5V7W8"/>
<keyword evidence="1" id="KW-0812">Transmembrane</keyword>
<evidence type="ECO:0000256" key="1">
    <source>
        <dbReference type="SAM" id="Phobius"/>
    </source>
</evidence>
<organism evidence="2 3">
    <name type="scientific">Clostridium manihotivorum</name>
    <dbReference type="NCBI Taxonomy" id="2320868"/>
    <lineage>
        <taxon>Bacteria</taxon>
        <taxon>Bacillati</taxon>
        <taxon>Bacillota</taxon>
        <taxon>Clostridia</taxon>
        <taxon>Eubacteriales</taxon>
        <taxon>Clostridiaceae</taxon>
        <taxon>Clostridium</taxon>
    </lineage>
</organism>
<keyword evidence="1" id="KW-0472">Membrane</keyword>
<feature type="transmembrane region" description="Helical" evidence="1">
    <location>
        <begin position="7"/>
        <end position="25"/>
    </location>
</feature>
<dbReference type="EMBL" id="CP025746">
    <property type="protein sequence ID" value="QAA32124.1"/>
    <property type="molecule type" value="Genomic_DNA"/>
</dbReference>
<dbReference type="RefSeq" id="WP_128212916.1">
    <property type="nucleotide sequence ID" value="NZ_CP025746.1"/>
</dbReference>
<protein>
    <submittedName>
        <fullName evidence="2">Uncharacterized protein</fullName>
    </submittedName>
</protein>
<dbReference type="KEGG" id="cmah:C1I91_10925"/>
<keyword evidence="3" id="KW-1185">Reference proteome</keyword>